<dbReference type="RefSeq" id="WP_242937062.1">
    <property type="nucleotide sequence ID" value="NZ_CP094326.1"/>
</dbReference>
<sequence>MKTVLKIVFWLLSFFFAYMIYNSINEPIKFEKVKKKRYAAVIAKLKDIRDAEEAYRAVNGSYTNNFDNLVKFIDTAKFTITQQRDSSFMAYDETYRIDMLKEVVIIDTLGFKSVKDSLFKSSDRYKTMMNVPNAVNNEKFELKTDVIESSGFQASVFEAKVKKDVVLHDQPKDLVARERDVVSVDDINGPEIIVGSLTEVSTSGNWPTIYDTKKDK</sequence>
<keyword evidence="1" id="KW-1133">Transmembrane helix</keyword>
<evidence type="ECO:0000313" key="3">
    <source>
        <dbReference type="Proteomes" id="UP000829476"/>
    </source>
</evidence>
<name>A0ABY3YLD5_9FLAO</name>
<evidence type="ECO:0008006" key="4">
    <source>
        <dbReference type="Google" id="ProtNLM"/>
    </source>
</evidence>
<feature type="transmembrane region" description="Helical" evidence="1">
    <location>
        <begin position="7"/>
        <end position="24"/>
    </location>
</feature>
<reference evidence="2 3" key="1">
    <citation type="journal article" date="2018" name="Int. J. Syst. Evol. Microbiol.">
        <title>Zhouia spongiae sp. nov., isolated from a marine sponge.</title>
        <authorList>
            <person name="Zhuang L."/>
            <person name="Lin B."/>
            <person name="Qin F."/>
            <person name="Luo L."/>
        </authorList>
    </citation>
    <scope>NUCLEOTIDE SEQUENCE [LARGE SCALE GENOMIC DNA]</scope>
    <source>
        <strain evidence="2 3">HN-Y44</strain>
    </source>
</reference>
<dbReference type="Proteomes" id="UP000829476">
    <property type="component" value="Chromosome"/>
</dbReference>
<keyword evidence="3" id="KW-1185">Reference proteome</keyword>
<protein>
    <recommendedName>
        <fullName evidence="4">LPS export ABC transporter periplasmic protein LptC</fullName>
    </recommendedName>
</protein>
<accession>A0ABY3YLD5</accession>
<evidence type="ECO:0000256" key="1">
    <source>
        <dbReference type="SAM" id="Phobius"/>
    </source>
</evidence>
<organism evidence="2 3">
    <name type="scientific">Zhouia spongiae</name>
    <dbReference type="NCBI Taxonomy" id="2202721"/>
    <lineage>
        <taxon>Bacteria</taxon>
        <taxon>Pseudomonadati</taxon>
        <taxon>Bacteroidota</taxon>
        <taxon>Flavobacteriia</taxon>
        <taxon>Flavobacteriales</taxon>
        <taxon>Flavobacteriaceae</taxon>
        <taxon>Zhouia</taxon>
    </lineage>
</organism>
<keyword evidence="1" id="KW-0812">Transmembrane</keyword>
<dbReference type="EMBL" id="CP094326">
    <property type="protein sequence ID" value="UNY98656.1"/>
    <property type="molecule type" value="Genomic_DNA"/>
</dbReference>
<proteinExistence type="predicted"/>
<gene>
    <name evidence="2" type="ORF">MQE36_16450</name>
</gene>
<evidence type="ECO:0000313" key="2">
    <source>
        <dbReference type="EMBL" id="UNY98656.1"/>
    </source>
</evidence>
<keyword evidence="1" id="KW-0472">Membrane</keyword>